<dbReference type="PANTHER" id="PTHR48112:SF22">
    <property type="entry name" value="MITOCHONDRIAL TRANSCRIPTION FACTOR A, ISOFORM B"/>
    <property type="match status" value="1"/>
</dbReference>
<proteinExistence type="predicted"/>
<feature type="domain" description="HMG box" evidence="4">
    <location>
        <begin position="252"/>
        <end position="318"/>
    </location>
</feature>
<reference evidence="5 6" key="1">
    <citation type="submission" date="2023-11" db="EMBL/GenBank/DDBJ databases">
        <title>An acidophilic fungus is an integral part of prey digestion in a carnivorous sundew plant.</title>
        <authorList>
            <person name="Tsai I.J."/>
        </authorList>
    </citation>
    <scope>NUCLEOTIDE SEQUENCE [LARGE SCALE GENOMIC DNA]</scope>
    <source>
        <strain evidence="5">169a</strain>
    </source>
</reference>
<dbReference type="Proteomes" id="UP001303373">
    <property type="component" value="Chromosome 3"/>
</dbReference>
<dbReference type="EMBL" id="CP138582">
    <property type="protein sequence ID" value="WPG99144.1"/>
    <property type="molecule type" value="Genomic_DNA"/>
</dbReference>
<feature type="compositionally biased region" description="Basic and acidic residues" evidence="3">
    <location>
        <begin position="95"/>
        <end position="108"/>
    </location>
</feature>
<feature type="region of interest" description="Disordered" evidence="3">
    <location>
        <begin position="44"/>
        <end position="116"/>
    </location>
</feature>
<dbReference type="AlphaFoldDB" id="A0AAQ3R8L3"/>
<dbReference type="Pfam" id="PF00505">
    <property type="entry name" value="HMG_box"/>
    <property type="match status" value="1"/>
</dbReference>
<gene>
    <name evidence="5" type="ORF">R9X50_00195500</name>
</gene>
<dbReference type="InterPro" id="IPR050342">
    <property type="entry name" value="HMGB"/>
</dbReference>
<keyword evidence="6" id="KW-1185">Reference proteome</keyword>
<feature type="domain" description="HMG box" evidence="4">
    <location>
        <begin position="136"/>
        <end position="211"/>
    </location>
</feature>
<feature type="compositionally biased region" description="Low complexity" evidence="3">
    <location>
        <begin position="65"/>
        <end position="78"/>
    </location>
</feature>
<dbReference type="SMART" id="SM00398">
    <property type="entry name" value="HMG"/>
    <property type="match status" value="2"/>
</dbReference>
<evidence type="ECO:0000256" key="3">
    <source>
        <dbReference type="SAM" id="MobiDB-lite"/>
    </source>
</evidence>
<dbReference type="GO" id="GO:0003677">
    <property type="term" value="F:DNA binding"/>
    <property type="evidence" value="ECO:0007669"/>
    <property type="project" value="UniProtKB-UniRule"/>
</dbReference>
<dbReference type="InterPro" id="IPR009071">
    <property type="entry name" value="HMG_box_dom"/>
</dbReference>
<dbReference type="InterPro" id="IPR036910">
    <property type="entry name" value="HMG_box_dom_sf"/>
</dbReference>
<feature type="DNA-binding region" description="HMG box" evidence="2">
    <location>
        <begin position="252"/>
        <end position="318"/>
    </location>
</feature>
<evidence type="ECO:0000259" key="4">
    <source>
        <dbReference type="PROSITE" id="PS50118"/>
    </source>
</evidence>
<dbReference type="PROSITE" id="PS50118">
    <property type="entry name" value="HMG_BOX_2"/>
    <property type="match status" value="2"/>
</dbReference>
<evidence type="ECO:0000313" key="5">
    <source>
        <dbReference type="EMBL" id="WPG99144.1"/>
    </source>
</evidence>
<dbReference type="Gene3D" id="1.10.30.10">
    <property type="entry name" value="High mobility group box domain"/>
    <property type="match status" value="2"/>
</dbReference>
<sequence length="334" mass="36503">MLGHRVAVLLRLQGPSRLLRPTACNTSAKFAPIILHSARRAFATPGRPKGAVGEPSKPVKRAVKKAAASSGKSAATKKVASKKKTATKKKPVKKVLTEEQKARREKTAANRKVKTAAAKKKTQLADLKAAALEPPKIAPASAYLVFSKETRSGGGESLKGASPSDIKASLAKRTRETAAEWKNLSPADIEHYNHTARTAREASQAEYKRWVDSHTPAEIFAANRARASLRLKTKGTKTSARKWAPIKDERQVKQSVSSYVLFSTDRHSSGDFVNIKITDRSKLIAEEWKALSESEKSKYNRLAAQDKERYTEEYTATYGDAPPSPKVKKSSPSS</sequence>
<evidence type="ECO:0000313" key="6">
    <source>
        <dbReference type="Proteomes" id="UP001303373"/>
    </source>
</evidence>
<evidence type="ECO:0000256" key="2">
    <source>
        <dbReference type="PROSITE-ProRule" id="PRU00267"/>
    </source>
</evidence>
<keyword evidence="2" id="KW-0539">Nucleus</keyword>
<keyword evidence="1 2" id="KW-0238">DNA-binding</keyword>
<evidence type="ECO:0000256" key="1">
    <source>
        <dbReference type="ARBA" id="ARBA00023125"/>
    </source>
</evidence>
<dbReference type="GO" id="GO:0005634">
    <property type="term" value="C:nucleus"/>
    <property type="evidence" value="ECO:0007669"/>
    <property type="project" value="UniProtKB-UniRule"/>
</dbReference>
<accession>A0AAQ3R8L3</accession>
<protein>
    <recommendedName>
        <fullName evidence="4">HMG box domain-containing protein</fullName>
    </recommendedName>
</protein>
<dbReference type="CDD" id="cd00084">
    <property type="entry name" value="HMG-box_SF"/>
    <property type="match status" value="2"/>
</dbReference>
<feature type="region of interest" description="Disordered" evidence="3">
    <location>
        <begin position="313"/>
        <end position="334"/>
    </location>
</feature>
<dbReference type="SUPFAM" id="SSF47095">
    <property type="entry name" value="HMG-box"/>
    <property type="match status" value="2"/>
</dbReference>
<feature type="compositionally biased region" description="Basic residues" evidence="3">
    <location>
        <begin position="79"/>
        <end position="93"/>
    </location>
</feature>
<organism evidence="5 6">
    <name type="scientific">Acrodontium crateriforme</name>
    <dbReference type="NCBI Taxonomy" id="150365"/>
    <lineage>
        <taxon>Eukaryota</taxon>
        <taxon>Fungi</taxon>
        <taxon>Dikarya</taxon>
        <taxon>Ascomycota</taxon>
        <taxon>Pezizomycotina</taxon>
        <taxon>Dothideomycetes</taxon>
        <taxon>Dothideomycetidae</taxon>
        <taxon>Mycosphaerellales</taxon>
        <taxon>Teratosphaeriaceae</taxon>
        <taxon>Acrodontium</taxon>
    </lineage>
</organism>
<feature type="DNA-binding region" description="HMG box" evidence="2">
    <location>
        <begin position="136"/>
        <end position="211"/>
    </location>
</feature>
<dbReference type="PANTHER" id="PTHR48112">
    <property type="entry name" value="HIGH MOBILITY GROUP PROTEIN DSP1"/>
    <property type="match status" value="1"/>
</dbReference>
<name>A0AAQ3R8L3_9PEZI</name>